<dbReference type="Proteomes" id="UP000828236">
    <property type="component" value="Unassembled WGS sequence"/>
</dbReference>
<dbReference type="PROSITE" id="PS50023">
    <property type="entry name" value="LIM_DOMAIN_2"/>
    <property type="match status" value="4"/>
</dbReference>
<dbReference type="PROSITE" id="PS00478">
    <property type="entry name" value="LIM_DOMAIN_1"/>
    <property type="match status" value="3"/>
</dbReference>
<dbReference type="GO" id="GO:0030018">
    <property type="term" value="C:Z disc"/>
    <property type="evidence" value="ECO:0007669"/>
    <property type="project" value="TreeGrafter"/>
</dbReference>
<evidence type="ECO:0000256" key="7">
    <source>
        <dbReference type="SAM" id="MobiDB-lite"/>
    </source>
</evidence>
<feature type="domain" description="LIM zinc-binding" evidence="8">
    <location>
        <begin position="324"/>
        <end position="385"/>
    </location>
</feature>
<dbReference type="CDD" id="cd09345">
    <property type="entry name" value="LIM2_FHL"/>
    <property type="match status" value="1"/>
</dbReference>
<evidence type="ECO:0000256" key="4">
    <source>
        <dbReference type="ARBA" id="ARBA00022833"/>
    </source>
</evidence>
<evidence type="ECO:0000259" key="8">
    <source>
        <dbReference type="PROSITE" id="PS50023"/>
    </source>
</evidence>
<name>A0A9D4SKD9_DERFA</name>
<dbReference type="Gene3D" id="2.10.110.10">
    <property type="entry name" value="Cysteine Rich Protein"/>
    <property type="match status" value="6"/>
</dbReference>
<protein>
    <submittedName>
        <fullName evidence="9">Lim domain-containing protein</fullName>
    </submittedName>
</protein>
<proteinExistence type="predicted"/>
<dbReference type="PANTHER" id="PTHR24205">
    <property type="entry name" value="FOUR AND A HALF LIM DOMAINS PROTEIN"/>
    <property type="match status" value="1"/>
</dbReference>
<feature type="region of interest" description="Disordered" evidence="7">
    <location>
        <begin position="576"/>
        <end position="605"/>
    </location>
</feature>
<gene>
    <name evidence="9" type="ORF">HUG17_0621</name>
</gene>
<sequence length="745" mass="85334">MSSIIFDYQTIQQIDEYFAMFPENQRPILVPIDEKIDICFSEGVSYWKQLFQRQFPRCDTTVENCQHLLSTTIDDKRKIRLLELLMLDRDKYALDIGQCKTITTMNQICAYCCQTIHMNNLAIYCERIDDNGATDDDDDDDGSSQQTNTFHPNCFRCYYCDEQLAYNIYCSRNNRPYCERHYMDSLLPRCSYCDELIMANEYIKDPSTTQKWHMEHFNCVYCKQSLTTARYALSDDVDHHGNDNDNVGGKPMCIDCYEQRHSNVCEECQKPIGVNTKDLSFNDRHWHEKCFVCSECKFDLFDKPFGSRSDRIFCANCYDNTFAPRCCKCEQIFEPGQRKLDFRDKLYHDSCFCCKKCQTPIGTKTFLQKNDDIYCSECYKNVFATRCIKCCEIIINDGIVYRDEPWHASCFRCVECQKQLSNIPFTSHDNRPYCRECNANLFAPKCDICKLPIIGSTGRKMITHGNHKWHQACFKCKDCSTELGGKGFVPLIDDDDNNNNDNADGDGNGQENIYCTPCAQVIIAKQWSSQSAQNQQSKQQQQQQQQDDQQSDDTGNLFNVNDARAWNTNTAAGVTVSSNNINNNNNQADVADQSQSSSSLSGDNNNNLSQEELLYSIRPAAAAAASSGASALTNSGSIGGGGGGGTDETIRNYRSSIDTIRLMSPYVLHNYLASRLQSSDYLGKRMGSEFLGKKRSIIAAIRRPSFSSSYYLDNNHLLSGQQQPSQQQRQQQQQHYYYQHHNYRY</sequence>
<reference evidence="9" key="1">
    <citation type="submission" date="2020-06" db="EMBL/GenBank/DDBJ databases">
        <authorList>
            <person name="Ji K."/>
            <person name="Li J."/>
        </authorList>
    </citation>
    <scope>NUCLEOTIDE SEQUENCE</scope>
    <source>
        <strain evidence="9">JKM2019</strain>
        <tissue evidence="9">Whole body</tissue>
    </source>
</reference>
<evidence type="ECO:0000256" key="6">
    <source>
        <dbReference type="PROSITE-ProRule" id="PRU00125"/>
    </source>
</evidence>
<reference evidence="9" key="2">
    <citation type="journal article" date="2021" name="World Allergy Organ. J.">
        <title>Chromosome-level assembly of Dermatophagoides farinae genome and transcriptome reveals two novel allergens Der f 37 and Der f 39.</title>
        <authorList>
            <person name="Chen J."/>
            <person name="Cai Z."/>
            <person name="Fan D."/>
            <person name="Hu J."/>
            <person name="Hou Y."/>
            <person name="He Y."/>
            <person name="Zhang Z."/>
            <person name="Zhao Z."/>
            <person name="Gao P."/>
            <person name="Hu W."/>
            <person name="Sun J."/>
            <person name="Li J."/>
            <person name="Ji K."/>
        </authorList>
    </citation>
    <scope>NUCLEOTIDE SEQUENCE</scope>
    <source>
        <strain evidence="9">JKM2019</strain>
    </source>
</reference>
<dbReference type="Pfam" id="PF00412">
    <property type="entry name" value="LIM"/>
    <property type="match status" value="6"/>
</dbReference>
<keyword evidence="1 6" id="KW-0479">Metal-binding</keyword>
<dbReference type="FunFam" id="2.10.110.10:FF:000013">
    <property type="entry name" value="Four and a half LIM domains 1"/>
    <property type="match status" value="1"/>
</dbReference>
<dbReference type="SMART" id="SM00132">
    <property type="entry name" value="LIM"/>
    <property type="match status" value="6"/>
</dbReference>
<feature type="compositionally biased region" description="Low complexity" evidence="7">
    <location>
        <begin position="579"/>
        <end position="605"/>
    </location>
</feature>
<evidence type="ECO:0000256" key="5">
    <source>
        <dbReference type="ARBA" id="ARBA00023038"/>
    </source>
</evidence>
<keyword evidence="5 6" id="KW-0440">LIM domain</keyword>
<dbReference type="GO" id="GO:0005634">
    <property type="term" value="C:nucleus"/>
    <property type="evidence" value="ECO:0007669"/>
    <property type="project" value="TreeGrafter"/>
</dbReference>
<feature type="domain" description="LIM zinc-binding" evidence="8">
    <location>
        <begin position="386"/>
        <end position="444"/>
    </location>
</feature>
<feature type="region of interest" description="Disordered" evidence="7">
    <location>
        <begin position="530"/>
        <end position="559"/>
    </location>
</feature>
<organism evidence="9">
    <name type="scientific">Dermatophagoides farinae</name>
    <name type="common">American house dust mite</name>
    <dbReference type="NCBI Taxonomy" id="6954"/>
    <lineage>
        <taxon>Eukaryota</taxon>
        <taxon>Metazoa</taxon>
        <taxon>Ecdysozoa</taxon>
        <taxon>Arthropoda</taxon>
        <taxon>Chelicerata</taxon>
        <taxon>Arachnida</taxon>
        <taxon>Acari</taxon>
        <taxon>Acariformes</taxon>
        <taxon>Sarcoptiformes</taxon>
        <taxon>Astigmata</taxon>
        <taxon>Psoroptidia</taxon>
        <taxon>Analgoidea</taxon>
        <taxon>Pyroglyphidae</taxon>
        <taxon>Dermatophagoidinae</taxon>
        <taxon>Dermatophagoides</taxon>
    </lineage>
</organism>
<comment type="caution">
    <text evidence="9">The sequence shown here is derived from an EMBL/GenBank/DDBJ whole genome shotgun (WGS) entry which is preliminary data.</text>
</comment>
<dbReference type="SUPFAM" id="SSF57716">
    <property type="entry name" value="Glucocorticoid receptor-like (DNA-binding domain)"/>
    <property type="match status" value="5"/>
</dbReference>
<dbReference type="GO" id="GO:0008270">
    <property type="term" value="F:zinc ion binding"/>
    <property type="evidence" value="ECO:0007669"/>
    <property type="project" value="UniProtKB-KW"/>
</dbReference>
<keyword evidence="2" id="KW-0677">Repeat</keyword>
<dbReference type="AlphaFoldDB" id="A0A9D4SKD9"/>
<keyword evidence="4 6" id="KW-0862">Zinc</keyword>
<evidence type="ECO:0000256" key="2">
    <source>
        <dbReference type="ARBA" id="ARBA00022737"/>
    </source>
</evidence>
<dbReference type="EMBL" id="SDOV01000001">
    <property type="protein sequence ID" value="KAH7645083.1"/>
    <property type="molecule type" value="Genomic_DNA"/>
</dbReference>
<dbReference type="FunFam" id="2.10.110.10:FF:000081">
    <property type="entry name" value="Uncharacterized protein, isoform A"/>
    <property type="match status" value="1"/>
</dbReference>
<evidence type="ECO:0000256" key="1">
    <source>
        <dbReference type="ARBA" id="ARBA00022723"/>
    </source>
</evidence>
<evidence type="ECO:0000256" key="3">
    <source>
        <dbReference type="ARBA" id="ARBA00022771"/>
    </source>
</evidence>
<feature type="domain" description="LIM zinc-binding" evidence="8">
    <location>
        <begin position="107"/>
        <end position="188"/>
    </location>
</feature>
<feature type="compositionally biased region" description="Low complexity" evidence="7">
    <location>
        <begin position="530"/>
        <end position="548"/>
    </location>
</feature>
<keyword evidence="3" id="KW-0863">Zinc-finger</keyword>
<dbReference type="PANTHER" id="PTHR24205:SF4">
    <property type="entry name" value="PROTEIN ESPINAS"/>
    <property type="match status" value="1"/>
</dbReference>
<feature type="domain" description="LIM zinc-binding" evidence="8">
    <location>
        <begin position="263"/>
        <end position="323"/>
    </location>
</feature>
<dbReference type="GO" id="GO:0003712">
    <property type="term" value="F:transcription coregulator activity"/>
    <property type="evidence" value="ECO:0007669"/>
    <property type="project" value="TreeGrafter"/>
</dbReference>
<evidence type="ECO:0000313" key="9">
    <source>
        <dbReference type="EMBL" id="KAH7645083.1"/>
    </source>
</evidence>
<accession>A0A9D4SKD9</accession>
<dbReference type="InterPro" id="IPR001781">
    <property type="entry name" value="Znf_LIM"/>
</dbReference>